<comment type="caution">
    <text evidence="2">The sequence shown here is derived from an EMBL/GenBank/DDBJ whole genome shotgun (WGS) entry which is preliminary data.</text>
</comment>
<evidence type="ECO:0000313" key="2">
    <source>
        <dbReference type="EMBL" id="MDG0859969.1"/>
    </source>
</evidence>
<keyword evidence="1" id="KW-1133">Transmembrane helix</keyword>
<dbReference type="AlphaFoldDB" id="A0A9X4LB83"/>
<organism evidence="2 3">
    <name type="scientific">Staphylococcus equorum</name>
    <dbReference type="NCBI Taxonomy" id="246432"/>
    <lineage>
        <taxon>Bacteria</taxon>
        <taxon>Bacillati</taxon>
        <taxon>Bacillota</taxon>
        <taxon>Bacilli</taxon>
        <taxon>Bacillales</taxon>
        <taxon>Staphylococcaceae</taxon>
        <taxon>Staphylococcus</taxon>
    </lineage>
</organism>
<proteinExistence type="predicted"/>
<dbReference type="EMBL" id="JAMBPX010000008">
    <property type="protein sequence ID" value="MDG0859969.1"/>
    <property type="molecule type" value="Genomic_DNA"/>
</dbReference>
<name>A0A9X4LB83_9STAP</name>
<feature type="transmembrane region" description="Helical" evidence="1">
    <location>
        <begin position="6"/>
        <end position="27"/>
    </location>
</feature>
<gene>
    <name evidence="2" type="ORF">M4L21_11575</name>
</gene>
<protein>
    <submittedName>
        <fullName evidence="2">DUF4889 domain-containing protein</fullName>
    </submittedName>
</protein>
<evidence type="ECO:0000313" key="3">
    <source>
        <dbReference type="Proteomes" id="UP001152302"/>
    </source>
</evidence>
<dbReference type="InterPro" id="IPR032613">
    <property type="entry name" value="DUF4889"/>
</dbReference>
<sequence length="115" mass="12889">MKNKKMFAIVISAVMLIVAIVLVIMMMSSGPKETYYGYMENSTTAEKVISEKDKKIEKDVKLPSESGFSPKSGDFVKLVKAEGDDTYSEMEVIDHDDMPHGLMMKIHDMGEMKGM</sequence>
<dbReference type="Proteomes" id="UP001152302">
    <property type="component" value="Unassembled WGS sequence"/>
</dbReference>
<evidence type="ECO:0000256" key="1">
    <source>
        <dbReference type="SAM" id="Phobius"/>
    </source>
</evidence>
<keyword evidence="1" id="KW-0472">Membrane</keyword>
<accession>A0A9X4LB83</accession>
<reference evidence="2" key="1">
    <citation type="submission" date="2022-05" db="EMBL/GenBank/DDBJ databases">
        <title>Comparative genomics of Staphylococcus equorum isolates.</title>
        <authorList>
            <person name="Luelf R.H."/>
        </authorList>
    </citation>
    <scope>NUCLEOTIDE SEQUENCE</scope>
    <source>
        <strain evidence="2">TMW 2.2343</strain>
    </source>
</reference>
<keyword evidence="1" id="KW-0812">Transmembrane</keyword>
<dbReference type="RefSeq" id="WP_277582136.1">
    <property type="nucleotide sequence ID" value="NZ_JAMBPV010000010.1"/>
</dbReference>
<dbReference type="Pfam" id="PF16230">
    <property type="entry name" value="DUF4889"/>
    <property type="match status" value="1"/>
</dbReference>